<dbReference type="RefSeq" id="WP_191182031.1">
    <property type="nucleotide sequence ID" value="NZ_JACXAJ010000001.1"/>
</dbReference>
<dbReference type="Pfam" id="PF10000">
    <property type="entry name" value="ACT_3"/>
    <property type="match status" value="1"/>
</dbReference>
<name>A0ABR7XC60_9BACT</name>
<dbReference type="InterPro" id="IPR018717">
    <property type="entry name" value="DUF2241"/>
</dbReference>
<keyword evidence="3" id="KW-1185">Reference proteome</keyword>
<evidence type="ECO:0000259" key="1">
    <source>
        <dbReference type="Pfam" id="PF10000"/>
    </source>
</evidence>
<dbReference type="EMBL" id="JACXAJ010000001">
    <property type="protein sequence ID" value="MBD1395877.1"/>
    <property type="molecule type" value="Genomic_DNA"/>
</dbReference>
<dbReference type="InterPro" id="IPR045865">
    <property type="entry name" value="ACT-like_dom_sf"/>
</dbReference>
<dbReference type="Proteomes" id="UP000625551">
    <property type="component" value="Unassembled WGS sequence"/>
</dbReference>
<feature type="domain" description="DUF2241" evidence="1">
    <location>
        <begin position="2"/>
        <end position="46"/>
    </location>
</feature>
<comment type="caution">
    <text evidence="2">The sequence shown here is derived from an EMBL/GenBank/DDBJ whole genome shotgun (WGS) entry which is preliminary data.</text>
</comment>
<evidence type="ECO:0000313" key="2">
    <source>
        <dbReference type="EMBL" id="MBD1395877.1"/>
    </source>
</evidence>
<dbReference type="SUPFAM" id="SSF55021">
    <property type="entry name" value="ACT-like"/>
    <property type="match status" value="1"/>
</dbReference>
<evidence type="ECO:0000313" key="3">
    <source>
        <dbReference type="Proteomes" id="UP000625551"/>
    </source>
</evidence>
<sequence length="51" mass="5661">MAGKTNLSDLVKGMAPRLNVGEYVFCAVNNLSEIDRESTICEFKENKIPQS</sequence>
<gene>
    <name evidence="2" type="ORF">H9Q13_01765</name>
</gene>
<organism evidence="2 3">
    <name type="scientific">Pontibacter aquaedesilientis</name>
    <dbReference type="NCBI Taxonomy" id="2766980"/>
    <lineage>
        <taxon>Bacteria</taxon>
        <taxon>Pseudomonadati</taxon>
        <taxon>Bacteroidota</taxon>
        <taxon>Cytophagia</taxon>
        <taxon>Cytophagales</taxon>
        <taxon>Hymenobacteraceae</taxon>
        <taxon>Pontibacter</taxon>
    </lineage>
</organism>
<protein>
    <recommendedName>
        <fullName evidence="1">DUF2241 domain-containing protein</fullName>
    </recommendedName>
</protein>
<proteinExistence type="predicted"/>
<reference evidence="2 3" key="1">
    <citation type="submission" date="2020-09" db="EMBL/GenBank/DDBJ databases">
        <title>Genome sequencing and assembly of Pontibacter sp.</title>
        <authorList>
            <person name="Chhetri G."/>
        </authorList>
    </citation>
    <scope>NUCLEOTIDE SEQUENCE [LARGE SCALE GENOMIC DNA]</scope>
    <source>
        <strain evidence="2 3">JH31</strain>
    </source>
</reference>
<accession>A0ABR7XC60</accession>